<proteinExistence type="predicted"/>
<accession>A0A7G2DDH8</accession>
<dbReference type="KEGG" id="tcq:TIRI35C_2049"/>
<evidence type="ECO:0000313" key="1">
    <source>
        <dbReference type="EMBL" id="CAD5245203.1"/>
    </source>
</evidence>
<dbReference type="EMBL" id="LR881183">
    <property type="protein sequence ID" value="CAD5245203.1"/>
    <property type="molecule type" value="Genomic_DNA"/>
</dbReference>
<dbReference type="AlphaFoldDB" id="A0A7G2DDH8"/>
<dbReference type="RefSeq" id="WP_188202762.1">
    <property type="nucleotide sequence ID" value="NZ_LR881183.1"/>
</dbReference>
<reference evidence="1 2" key="1">
    <citation type="submission" date="2020-09" db="EMBL/GenBank/DDBJ databases">
        <authorList>
            <person name="Courtine D."/>
        </authorList>
    </citation>
    <scope>NUCLEOTIDE SEQUENCE [LARGE SCALE GENOMIC DNA]</scope>
    <source>
        <strain evidence="1 2">IRI35c</strain>
    </source>
</reference>
<dbReference type="GeneID" id="58919800"/>
<name>A0A7G2DDH8_9EURY</name>
<keyword evidence="2" id="KW-1185">Reference proteome</keyword>
<gene>
    <name evidence="1" type="ORF">TIRI35C_2049</name>
</gene>
<dbReference type="Proteomes" id="UP000516304">
    <property type="component" value="Chromosome TIRI35C"/>
</dbReference>
<protein>
    <submittedName>
        <fullName evidence="1">Uncharacterized protein</fullName>
    </submittedName>
</protein>
<sequence length="234" mass="26981">MRVIMVKEIKKHLLHPVLIAKASRALADGNRWEFEAILREFERNYFMEGLMEYRGESLLELLGKYVLLGVVAGFKGAKELIEEAKRGRIRIIEVGDPYVPFYLAGTLFLAGKPVPKKIVKRLPDPIYDLNDEDYIAFLLRLFEHNHRFGIVGCALEFWTMRQALYSGLLRPEKPEIWRDSGCFVGVIPLDEDLDNVKGKFKIACRNGWCVFYFRGSKKMLKEKLKELGISSPPL</sequence>
<organism evidence="1 2">
    <name type="scientific">Thermococcus camini</name>
    <dbReference type="NCBI Taxonomy" id="2016373"/>
    <lineage>
        <taxon>Archaea</taxon>
        <taxon>Methanobacteriati</taxon>
        <taxon>Methanobacteriota</taxon>
        <taxon>Thermococci</taxon>
        <taxon>Thermococcales</taxon>
        <taxon>Thermococcaceae</taxon>
        <taxon>Thermococcus</taxon>
    </lineage>
</organism>
<evidence type="ECO:0000313" key="2">
    <source>
        <dbReference type="Proteomes" id="UP000516304"/>
    </source>
</evidence>